<gene>
    <name evidence="6" type="ORF">AUJ77_01550</name>
</gene>
<dbReference type="Proteomes" id="UP000181992">
    <property type="component" value="Unassembled WGS sequence"/>
</dbReference>
<evidence type="ECO:0000313" key="6">
    <source>
        <dbReference type="EMBL" id="OIO30815.1"/>
    </source>
</evidence>
<evidence type="ECO:0000259" key="5">
    <source>
        <dbReference type="Pfam" id="PF01258"/>
    </source>
</evidence>
<evidence type="ECO:0000256" key="3">
    <source>
        <dbReference type="ARBA" id="ARBA00022833"/>
    </source>
</evidence>
<protein>
    <recommendedName>
        <fullName evidence="5">Zinc finger DksA/TraR C4-type domain-containing protein</fullName>
    </recommendedName>
</protein>
<accession>A0A1J4V976</accession>
<evidence type="ECO:0000256" key="4">
    <source>
        <dbReference type="PROSITE-ProRule" id="PRU00510"/>
    </source>
</evidence>
<dbReference type="GO" id="GO:0008270">
    <property type="term" value="F:zinc ion binding"/>
    <property type="evidence" value="ECO:0007669"/>
    <property type="project" value="UniProtKB-KW"/>
</dbReference>
<dbReference type="SUPFAM" id="SSF57716">
    <property type="entry name" value="Glucocorticoid receptor-like (DNA-binding domain)"/>
    <property type="match status" value="1"/>
</dbReference>
<dbReference type="AlphaFoldDB" id="A0A1J4V976"/>
<evidence type="ECO:0000256" key="1">
    <source>
        <dbReference type="ARBA" id="ARBA00022723"/>
    </source>
</evidence>
<dbReference type="Pfam" id="PF01258">
    <property type="entry name" value="zf-dskA_traR"/>
    <property type="match status" value="1"/>
</dbReference>
<evidence type="ECO:0000256" key="2">
    <source>
        <dbReference type="ARBA" id="ARBA00022771"/>
    </source>
</evidence>
<reference evidence="6 7" key="1">
    <citation type="journal article" date="2016" name="Environ. Microbiol.">
        <title>Genomic resolution of a cold subsurface aquifer community provides metabolic insights for novel microbes adapted to high CO concentrations.</title>
        <authorList>
            <person name="Probst A.J."/>
            <person name="Castelle C.J."/>
            <person name="Singh A."/>
            <person name="Brown C.T."/>
            <person name="Anantharaman K."/>
            <person name="Sharon I."/>
            <person name="Hug L.A."/>
            <person name="Burstein D."/>
            <person name="Emerson J.B."/>
            <person name="Thomas B.C."/>
            <person name="Banfield J.F."/>
        </authorList>
    </citation>
    <scope>NUCLEOTIDE SEQUENCE [LARGE SCALE GENOMIC DNA]</scope>
    <source>
        <strain evidence="6">CG1_02_43_90</strain>
    </source>
</reference>
<proteinExistence type="predicted"/>
<keyword evidence="1" id="KW-0479">Metal-binding</keyword>
<dbReference type="EMBL" id="MNVN01000012">
    <property type="protein sequence ID" value="OIO30815.1"/>
    <property type="molecule type" value="Genomic_DNA"/>
</dbReference>
<sequence>MEVFSREFLADRRRHLVAKLAKTREAIHREGLLAAAINYKVRVLIPQIITAIERCDNGVYGFCTECEEAIQKERLLRHPHVERCVRCQTEEENKRK</sequence>
<keyword evidence="2" id="KW-0863">Zinc-finger</keyword>
<name>A0A1J4V976_9BACT</name>
<dbReference type="Gene3D" id="1.20.120.910">
    <property type="entry name" value="DksA, coiled-coil domain"/>
    <property type="match status" value="1"/>
</dbReference>
<dbReference type="PANTHER" id="PTHR33823">
    <property type="entry name" value="RNA POLYMERASE-BINDING TRANSCRIPTION FACTOR DKSA-RELATED"/>
    <property type="match status" value="1"/>
</dbReference>
<organism evidence="6 7">
    <name type="scientific">Candidatus Nomurabacteria bacterium CG1_02_43_90</name>
    <dbReference type="NCBI Taxonomy" id="1805281"/>
    <lineage>
        <taxon>Bacteria</taxon>
        <taxon>Candidatus Nomuraibacteriota</taxon>
    </lineage>
</organism>
<dbReference type="InterPro" id="IPR000962">
    <property type="entry name" value="Znf_DskA_TraR"/>
</dbReference>
<dbReference type="PROSITE" id="PS51128">
    <property type="entry name" value="ZF_DKSA_2"/>
    <property type="match status" value="1"/>
</dbReference>
<keyword evidence="3" id="KW-0862">Zinc</keyword>
<evidence type="ECO:0000313" key="7">
    <source>
        <dbReference type="Proteomes" id="UP000181992"/>
    </source>
</evidence>
<feature type="zinc finger region" description="dksA C4-type" evidence="4">
    <location>
        <begin position="63"/>
        <end position="87"/>
    </location>
</feature>
<feature type="domain" description="Zinc finger DksA/TraR C4-type" evidence="5">
    <location>
        <begin position="59"/>
        <end position="92"/>
    </location>
</feature>
<comment type="caution">
    <text evidence="6">The sequence shown here is derived from an EMBL/GenBank/DDBJ whole genome shotgun (WGS) entry which is preliminary data.</text>
</comment>